<feature type="compositionally biased region" description="Acidic residues" evidence="1">
    <location>
        <begin position="254"/>
        <end position="266"/>
    </location>
</feature>
<dbReference type="InterPro" id="IPR050951">
    <property type="entry name" value="Retrovirus_Pol_polyprotein"/>
</dbReference>
<feature type="domain" description="Integrase catalytic" evidence="2">
    <location>
        <begin position="1"/>
        <end position="125"/>
    </location>
</feature>
<dbReference type="PANTHER" id="PTHR37984">
    <property type="entry name" value="PROTEIN CBG26694"/>
    <property type="match status" value="1"/>
</dbReference>
<gene>
    <name evidence="3" type="primary">POL</name>
</gene>
<evidence type="ECO:0000313" key="3">
    <source>
        <dbReference type="EMBL" id="JAC54605.1"/>
    </source>
</evidence>
<protein>
    <submittedName>
        <fullName evidence="3">Pro-Pol polyprotein</fullName>
    </submittedName>
</protein>
<dbReference type="GO" id="GO:0003676">
    <property type="term" value="F:nucleic acid binding"/>
    <property type="evidence" value="ECO:0007669"/>
    <property type="project" value="InterPro"/>
</dbReference>
<sequence>FTRFVVIRAVKSTATKHVIDVFNEISSFLGMPERIISDRGTAYTSKDFERFCKENSIKHISNAVRTPRANGMVERCNRTILSMLLPSVNNDKRWDESLRTIQWSINSMRNKTTSRTPQELLFGFQPRDILQNKIVLVMQHDDTSYDNLNELRAAAAERIKEERFKAKQRFDKKHASPTKYSINDLVVVEHEAPSTGSSRKLEPRYKGPFEITQVLNHDRYVVQDIPGSQRTQRQYSSVYASDKMKPWCSLPQMYDDDETSDVEISEDPSAAERGRSEVSGKAEL</sequence>
<reference evidence="3" key="1">
    <citation type="journal article" date="2014" name="BMC Genomics">
        <title>Characterizing the developmental transcriptome of the oriental fruit fly, Bactrocera dorsalis (Diptera: Tephritidae) through comparative genomic analysis with Drosophila melanogaster utilizing modENCODE datasets.</title>
        <authorList>
            <person name="Geib S.M."/>
            <person name="Calla B."/>
            <person name="Hall B."/>
            <person name="Hou S."/>
            <person name="Manoukis N.C."/>
        </authorList>
    </citation>
    <scope>NUCLEOTIDE SEQUENCE</scope>
    <source>
        <strain evidence="3">Punador</strain>
    </source>
</reference>
<feature type="region of interest" description="Disordered" evidence="1">
    <location>
        <begin position="249"/>
        <end position="284"/>
    </location>
</feature>
<dbReference type="AlphaFoldDB" id="A0A034WKE0"/>
<feature type="compositionally biased region" description="Basic and acidic residues" evidence="1">
    <location>
        <begin position="270"/>
        <end position="284"/>
    </location>
</feature>
<proteinExistence type="predicted"/>
<dbReference type="OrthoDB" id="8041940at2759"/>
<evidence type="ECO:0000256" key="1">
    <source>
        <dbReference type="SAM" id="MobiDB-lite"/>
    </source>
</evidence>
<dbReference type="GO" id="GO:0015074">
    <property type="term" value="P:DNA integration"/>
    <property type="evidence" value="ECO:0007669"/>
    <property type="project" value="InterPro"/>
</dbReference>
<dbReference type="EMBL" id="GAKP01004347">
    <property type="protein sequence ID" value="JAC54605.1"/>
    <property type="molecule type" value="Transcribed_RNA"/>
</dbReference>
<dbReference type="InterPro" id="IPR012337">
    <property type="entry name" value="RNaseH-like_sf"/>
</dbReference>
<name>A0A034WKE0_BACDO</name>
<dbReference type="InterPro" id="IPR036397">
    <property type="entry name" value="RNaseH_sf"/>
</dbReference>
<organism evidence="3">
    <name type="scientific">Bactrocera dorsalis</name>
    <name type="common">Oriental fruit fly</name>
    <name type="synonym">Dacus dorsalis</name>
    <dbReference type="NCBI Taxonomy" id="27457"/>
    <lineage>
        <taxon>Eukaryota</taxon>
        <taxon>Metazoa</taxon>
        <taxon>Ecdysozoa</taxon>
        <taxon>Arthropoda</taxon>
        <taxon>Hexapoda</taxon>
        <taxon>Insecta</taxon>
        <taxon>Pterygota</taxon>
        <taxon>Neoptera</taxon>
        <taxon>Endopterygota</taxon>
        <taxon>Diptera</taxon>
        <taxon>Brachycera</taxon>
        <taxon>Muscomorpha</taxon>
        <taxon>Tephritoidea</taxon>
        <taxon>Tephritidae</taxon>
        <taxon>Bactrocera</taxon>
        <taxon>Bactrocera</taxon>
    </lineage>
</organism>
<dbReference type="Gene3D" id="3.30.420.10">
    <property type="entry name" value="Ribonuclease H-like superfamily/Ribonuclease H"/>
    <property type="match status" value="1"/>
</dbReference>
<dbReference type="PROSITE" id="PS50994">
    <property type="entry name" value="INTEGRASE"/>
    <property type="match status" value="1"/>
</dbReference>
<feature type="non-terminal residue" evidence="3">
    <location>
        <position position="1"/>
    </location>
</feature>
<dbReference type="PANTHER" id="PTHR37984:SF5">
    <property type="entry name" value="PROTEIN NYNRIN-LIKE"/>
    <property type="match status" value="1"/>
</dbReference>
<evidence type="ECO:0000259" key="2">
    <source>
        <dbReference type="PROSITE" id="PS50994"/>
    </source>
</evidence>
<dbReference type="Pfam" id="PF00665">
    <property type="entry name" value="rve"/>
    <property type="match status" value="1"/>
</dbReference>
<dbReference type="SUPFAM" id="SSF53098">
    <property type="entry name" value="Ribonuclease H-like"/>
    <property type="match status" value="1"/>
</dbReference>
<accession>A0A034WKE0</accession>
<dbReference type="InterPro" id="IPR001584">
    <property type="entry name" value="Integrase_cat-core"/>
</dbReference>